<dbReference type="KEGG" id="mmob:F6R98_13600"/>
<proteinExistence type="predicted"/>
<evidence type="ECO:0000256" key="2">
    <source>
        <dbReference type="SAM" id="MobiDB-lite"/>
    </source>
</evidence>
<feature type="coiled-coil region" evidence="1">
    <location>
        <begin position="521"/>
        <end position="548"/>
    </location>
</feature>
<dbReference type="InterPro" id="IPR003594">
    <property type="entry name" value="HATPase_dom"/>
</dbReference>
<dbReference type="Pfam" id="PF02518">
    <property type="entry name" value="HATPase_c"/>
    <property type="match status" value="1"/>
</dbReference>
<dbReference type="SMART" id="SM00387">
    <property type="entry name" value="HATPase_c"/>
    <property type="match status" value="1"/>
</dbReference>
<accession>A0A5Q0BI20</accession>
<keyword evidence="1" id="KW-0175">Coiled coil</keyword>
<protein>
    <submittedName>
        <fullName evidence="4">Histidine kinase</fullName>
    </submittedName>
</protein>
<feature type="region of interest" description="Disordered" evidence="2">
    <location>
        <begin position="81"/>
        <end position="117"/>
    </location>
</feature>
<evidence type="ECO:0000259" key="3">
    <source>
        <dbReference type="PROSITE" id="PS50109"/>
    </source>
</evidence>
<dbReference type="Proteomes" id="UP000325755">
    <property type="component" value="Chromosome"/>
</dbReference>
<organism evidence="4 5">
    <name type="scientific">Candidatus Methylospira mobilis</name>
    <dbReference type="NCBI Taxonomy" id="1808979"/>
    <lineage>
        <taxon>Bacteria</taxon>
        <taxon>Pseudomonadati</taxon>
        <taxon>Pseudomonadota</taxon>
        <taxon>Gammaproteobacteria</taxon>
        <taxon>Methylococcales</taxon>
        <taxon>Methylococcaceae</taxon>
        <taxon>Candidatus Methylospira</taxon>
    </lineage>
</organism>
<dbReference type="Pfam" id="PF13589">
    <property type="entry name" value="HATPase_c_3"/>
    <property type="match status" value="1"/>
</dbReference>
<keyword evidence="4" id="KW-0418">Kinase</keyword>
<dbReference type="PROSITE" id="PS50109">
    <property type="entry name" value="HIS_KIN"/>
    <property type="match status" value="1"/>
</dbReference>
<keyword evidence="4" id="KW-0808">Transferase</keyword>
<dbReference type="EMBL" id="CP044205">
    <property type="protein sequence ID" value="QFY43525.1"/>
    <property type="molecule type" value="Genomic_DNA"/>
</dbReference>
<dbReference type="InterPro" id="IPR036890">
    <property type="entry name" value="HATPase_C_sf"/>
</dbReference>
<evidence type="ECO:0000256" key="1">
    <source>
        <dbReference type="SAM" id="Coils"/>
    </source>
</evidence>
<dbReference type="Gene3D" id="3.30.565.10">
    <property type="entry name" value="Histidine kinase-like ATPase, C-terminal domain"/>
    <property type="match status" value="2"/>
</dbReference>
<feature type="domain" description="Histidine kinase" evidence="3">
    <location>
        <begin position="885"/>
        <end position="998"/>
    </location>
</feature>
<keyword evidence="5" id="KW-1185">Reference proteome</keyword>
<dbReference type="InterPro" id="IPR005467">
    <property type="entry name" value="His_kinase_dom"/>
</dbReference>
<gene>
    <name evidence="4" type="ORF">F6R98_13600</name>
</gene>
<dbReference type="OrthoDB" id="9816482at2"/>
<sequence length="1000" mass="114182">MIESFAFQTRARTIDHLGREQIADCPTAVSELWKNAYDAYARNVALNIYDGKPAIATIVDDGHGMNRQEFTERWLVVGTESKIDQSDTPESAEESRKAEEDRDGLAPRTKQGQKGIGRLSSANLGSLLLVVSKRRHYPFVAALIDWRLFENPYLFLLDIEIPLVEFDEKQELLPLLPELFERLMCNVWGGGKPEKSERDHRIEAAWQRFSDQETAEGEVETTQSKIEATVIGTVFEERHFSEWPLWKGMTDHGTMLAVSDIQFDLDAMFSCHDEGKDNAVRQARERLFQTLANFTDPFLNEKERKLGYGATDFSTRVTVWEGALQRKIIGDESPIDMHTLLEMEHVVDGEVDANGIFHGRIKAFGAWLDGEVSIPPAIGVPTRKDSHVGAFHLRIGTFEQKPEATSHSPEVFRRLEGQARLYACFMVYRNGLRVMPYGREGNDFFEIEKRRSMHAGREFWSLRRLFGRVALRKEQNPNLRDKAGREGLIDNKAAKSLRDLVGNILKTTARNYFGTDAGMRKEIILDKKEEYKKQKAEEARNKQRVQNRKRFRANLDRAIPVLADVSTKTEHLASRVSTSDLSQEDAVVSLRIELQDLKQSMKETTVGEAPRNLGTLEERYLDYRKRSRGTKELLESISSSLDSALERIKPRSARDIAYSELNSNAAFLHKRLRAWAQEAKQLLITEQERITEIHNERNKAYHAKVLPLISDVEHGRLSLRKVSEELERERDLQDFENEELFEPYISALNSLKERIDLAGLARFSQDQADELREEVDRLHALAQLGITVEIVGHEMEGLEQTISTGLKSFPEVVKQSQAYLMVRDSHEALVERLRFLSPLKLSGPKTRINLTGKLIFDYVQRFFRNDFSGHGIDLAATPAFLRFSIFEQPARIYPVFVNLVNNAAFWVNHSDQEEKKILLDAVDGKVVVADTGPGVDEEDRKRLFRLFFTRKVRGGRGVGLYLCRSNLAAGGHIIEYAADKRLNRLPGANFIIDFKGAKYE</sequence>
<dbReference type="InParanoid" id="A0A5Q0BI20"/>
<reference evidence="4 5" key="1">
    <citation type="submission" date="2019-09" db="EMBL/GenBank/DDBJ databases">
        <title>Ecophysiology of the spiral-shaped methanotroph Methylospira mobilis as revealed by the complete genome sequence.</title>
        <authorList>
            <person name="Oshkin I.Y."/>
            <person name="Dedysh S.N."/>
            <person name="Miroshnikov K."/>
            <person name="Danilova O.V."/>
            <person name="Hakobyan A."/>
            <person name="Liesack W."/>
        </authorList>
    </citation>
    <scope>NUCLEOTIDE SEQUENCE [LARGE SCALE GENOMIC DNA]</scope>
    <source>
        <strain evidence="4 5">Shm1</strain>
    </source>
</reference>
<dbReference type="SUPFAM" id="SSF55874">
    <property type="entry name" value="ATPase domain of HSP90 chaperone/DNA topoisomerase II/histidine kinase"/>
    <property type="match status" value="2"/>
</dbReference>
<dbReference type="RefSeq" id="WP_153249509.1">
    <property type="nucleotide sequence ID" value="NZ_CP044205.1"/>
</dbReference>
<name>A0A5Q0BI20_9GAMM</name>
<feature type="coiled-coil region" evidence="1">
    <location>
        <begin position="719"/>
        <end position="781"/>
    </location>
</feature>
<dbReference type="GO" id="GO:0016301">
    <property type="term" value="F:kinase activity"/>
    <property type="evidence" value="ECO:0007669"/>
    <property type="project" value="UniProtKB-KW"/>
</dbReference>
<evidence type="ECO:0000313" key="4">
    <source>
        <dbReference type="EMBL" id="QFY43525.1"/>
    </source>
</evidence>
<evidence type="ECO:0000313" key="5">
    <source>
        <dbReference type="Proteomes" id="UP000325755"/>
    </source>
</evidence>
<feature type="compositionally biased region" description="Basic and acidic residues" evidence="2">
    <location>
        <begin position="93"/>
        <end position="105"/>
    </location>
</feature>
<dbReference type="AlphaFoldDB" id="A0A5Q0BI20"/>